<dbReference type="Gene3D" id="2.60.40.10">
    <property type="entry name" value="Immunoglobulins"/>
    <property type="match status" value="1"/>
</dbReference>
<dbReference type="InterPro" id="IPR036116">
    <property type="entry name" value="FN3_sf"/>
</dbReference>
<protein>
    <submittedName>
        <fullName evidence="3">Fibronectin type III domain protein</fullName>
    </submittedName>
</protein>
<organism evidence="3 4">
    <name type="scientific">Eubacterium ventriosum ATCC 27560</name>
    <dbReference type="NCBI Taxonomy" id="411463"/>
    <lineage>
        <taxon>Bacteria</taxon>
        <taxon>Bacillati</taxon>
        <taxon>Bacillota</taxon>
        <taxon>Clostridia</taxon>
        <taxon>Eubacteriales</taxon>
        <taxon>Eubacteriaceae</taxon>
        <taxon>Eubacterium</taxon>
    </lineage>
</organism>
<dbReference type="InterPro" id="IPR013783">
    <property type="entry name" value="Ig-like_fold"/>
</dbReference>
<dbReference type="OrthoDB" id="1956902at2"/>
<dbReference type="InterPro" id="IPR003961">
    <property type="entry name" value="FN3_dom"/>
</dbReference>
<dbReference type="eggNOG" id="COG5263">
    <property type="taxonomic scope" value="Bacteria"/>
</dbReference>
<reference evidence="3 4" key="1">
    <citation type="submission" date="2007-03" db="EMBL/GenBank/DDBJ databases">
        <authorList>
            <person name="Fulton L."/>
            <person name="Clifton S."/>
            <person name="Fulton B."/>
            <person name="Xu J."/>
            <person name="Minx P."/>
            <person name="Pepin K.H."/>
            <person name="Johnson M."/>
            <person name="Thiruvilangam P."/>
            <person name="Bhonagiri V."/>
            <person name="Nash W.E."/>
            <person name="Mardis E.R."/>
            <person name="Wilson R.K."/>
        </authorList>
    </citation>
    <scope>NUCLEOTIDE SEQUENCE [LARGE SCALE GENOMIC DNA]</scope>
    <source>
        <strain evidence="3 4">ATCC 27560</strain>
    </source>
</reference>
<dbReference type="STRING" id="411463.EUBVEN_00165"/>
<dbReference type="EMBL" id="AAVL02000022">
    <property type="protein sequence ID" value="EDM52514.1"/>
    <property type="molecule type" value="Genomic_DNA"/>
</dbReference>
<dbReference type="Proteomes" id="UP000006000">
    <property type="component" value="Unassembled WGS sequence"/>
</dbReference>
<dbReference type="InterPro" id="IPR038765">
    <property type="entry name" value="Papain-like_cys_pep_sf"/>
</dbReference>
<keyword evidence="1" id="KW-0732">Signal</keyword>
<dbReference type="RefSeq" id="WP_005361785.1">
    <property type="nucleotide sequence ID" value="NZ_DS264279.1"/>
</dbReference>
<dbReference type="SMART" id="SM00060">
    <property type="entry name" value="FN3"/>
    <property type="match status" value="1"/>
</dbReference>
<reference evidence="3 4" key="2">
    <citation type="submission" date="2007-04" db="EMBL/GenBank/DDBJ databases">
        <title>Draft genome sequence of Eubacterium ventriosum (ATCC 27560).</title>
        <authorList>
            <person name="Sudarsanam P."/>
            <person name="Ley R."/>
            <person name="Guruge J."/>
            <person name="Turnbaugh P.J."/>
            <person name="Mahowald M."/>
            <person name="Liep D."/>
            <person name="Gordon J."/>
        </authorList>
    </citation>
    <scope>NUCLEOTIDE SEQUENCE [LARGE SCALE GENOMIC DNA]</scope>
    <source>
        <strain evidence="3 4">ATCC 27560</strain>
    </source>
</reference>
<accession>A5Z3B9</accession>
<dbReference type="SUPFAM" id="SSF54001">
    <property type="entry name" value="Cysteine proteinases"/>
    <property type="match status" value="1"/>
</dbReference>
<dbReference type="SUPFAM" id="SSF49265">
    <property type="entry name" value="Fibronectin type III"/>
    <property type="match status" value="1"/>
</dbReference>
<feature type="chain" id="PRO_5002688059" evidence="1">
    <location>
        <begin position="27"/>
        <end position="775"/>
    </location>
</feature>
<proteinExistence type="predicted"/>
<dbReference type="Pfam" id="PF00041">
    <property type="entry name" value="fn3"/>
    <property type="match status" value="1"/>
</dbReference>
<dbReference type="HOGENOM" id="CLU_360847_0_0_9"/>
<evidence type="ECO:0000313" key="3">
    <source>
        <dbReference type="EMBL" id="EDM52514.1"/>
    </source>
</evidence>
<gene>
    <name evidence="3" type="ORF">EUBVEN_00165</name>
</gene>
<dbReference type="Pfam" id="PF01841">
    <property type="entry name" value="Transglut_core"/>
    <property type="match status" value="1"/>
</dbReference>
<sequence length="775" mass="87481">MRKKLIAVALSISIALGGINSTTTYADSKLTKVNILQKNGDSYTLENYVSSPEEAQKLQEYYFLNNISGPYKITIDAKYYENWLEYDAYHESIDFFANNAFRDKIDNGIGFYCNTSGGGVRNNSSENELIIDGNGKKYIVLNLENYKVDKFITYFTEMQEVKKKFLATVPNLDEMSEYEKVLKILEFMHYIKYGKDENGRTINDAYTALVKGKATCTGFAEAFNFLASCINMESVEIGNPGVHSWNGVKVCGNWFEVEPQSKNNSSVNDATRNINMTKVLRGSEYMSNIDRAHQEGDKRDILPVSKIDYMDYKGHTFTSHVIKWNGDKATFYRTCSECGEYENDGFVMTSSKPYFYHLVDREYIGTDCDVTKVSEKKCGDATVTKYEATVTVDGKTYTSEHTEIDGECNHVVRDSDIKTVKKATCSEEGVIEKTCEICGYTWTESTPKTGHSYITVKTTSDTCEDKSVYKVHKCSECGEVIGTSKKMYYSAHDYEFTSHSKVATCTEKGEDLYTCTICGKTETREVPMVAHETELRNYKAATCTEDGYTGDETCINCGKVISKGKKTYATGHSYVDTLETVYETDMSMGLTYKYAYVIDRVTCKKCDFEMIDGQTESKLVCWILADGTEVSKEDGYEYEYVTDKNGNLVPKKIDHSVTQPTSRPSISPTIYETGDYTDVEDTTKSVSKVPAKVKVSSAKNLKGKKIAIKWKKVKKATKYQVKAVLGSKAITKTTTKTSYTIKKLKRKKTYKIYVRAYNKSGYGKWSNAKKVKVNK</sequence>
<feature type="domain" description="Fibronectin type-III" evidence="2">
    <location>
        <begin position="689"/>
        <end position="775"/>
    </location>
</feature>
<dbReference type="InterPro" id="IPR002931">
    <property type="entry name" value="Transglutaminase-like"/>
</dbReference>
<feature type="signal peptide" evidence="1">
    <location>
        <begin position="1"/>
        <end position="26"/>
    </location>
</feature>
<evidence type="ECO:0000313" key="4">
    <source>
        <dbReference type="Proteomes" id="UP000006000"/>
    </source>
</evidence>
<name>A5Z3B9_9FIRM</name>
<evidence type="ECO:0000259" key="2">
    <source>
        <dbReference type="PROSITE" id="PS50853"/>
    </source>
</evidence>
<dbReference type="AlphaFoldDB" id="A5Z3B9"/>
<evidence type="ECO:0000256" key="1">
    <source>
        <dbReference type="SAM" id="SignalP"/>
    </source>
</evidence>
<comment type="caution">
    <text evidence="3">The sequence shown here is derived from an EMBL/GenBank/DDBJ whole genome shotgun (WGS) entry which is preliminary data.</text>
</comment>
<dbReference type="PROSITE" id="PS50853">
    <property type="entry name" value="FN3"/>
    <property type="match status" value="1"/>
</dbReference>